<dbReference type="eggNOG" id="KOG0068">
    <property type="taxonomic scope" value="Eukaryota"/>
</dbReference>
<dbReference type="InterPro" id="IPR050857">
    <property type="entry name" value="D-2-hydroxyacid_DH"/>
</dbReference>
<dbReference type="SUPFAM" id="SSF55021">
    <property type="entry name" value="ACT-like"/>
    <property type="match status" value="1"/>
</dbReference>
<dbReference type="GO" id="GO:0047545">
    <property type="term" value="F:(S)-2-hydroxyglutarate dehydrogenase activity"/>
    <property type="evidence" value="ECO:0007669"/>
    <property type="project" value="UniProtKB-ARBA"/>
</dbReference>
<comment type="pathway">
    <text evidence="5">Amino-acid biosynthesis.</text>
</comment>
<feature type="region of interest" description="Disordered" evidence="6">
    <location>
        <begin position="1"/>
        <end position="21"/>
    </location>
</feature>
<dbReference type="Gene3D" id="3.30.70.260">
    <property type="match status" value="1"/>
</dbReference>
<evidence type="ECO:0000313" key="10">
    <source>
        <dbReference type="Proteomes" id="UP000054350"/>
    </source>
</evidence>
<dbReference type="NCBIfam" id="NF008759">
    <property type="entry name" value="PRK11790.1"/>
    <property type="match status" value="1"/>
</dbReference>
<evidence type="ECO:0000256" key="3">
    <source>
        <dbReference type="ARBA" id="ARBA00023002"/>
    </source>
</evidence>
<evidence type="ECO:0000256" key="4">
    <source>
        <dbReference type="ARBA" id="ARBA00023027"/>
    </source>
</evidence>
<dbReference type="EMBL" id="GG745352">
    <property type="protein sequence ID" value="KNE67187.1"/>
    <property type="molecule type" value="Genomic_DNA"/>
</dbReference>
<dbReference type="InterPro" id="IPR029753">
    <property type="entry name" value="D-isomer_DH_CS"/>
</dbReference>
<evidence type="ECO:0000259" key="8">
    <source>
        <dbReference type="Pfam" id="PF02826"/>
    </source>
</evidence>
<feature type="compositionally biased region" description="Low complexity" evidence="6">
    <location>
        <begin position="1"/>
        <end position="13"/>
    </location>
</feature>
<proteinExistence type="inferred from homology"/>
<dbReference type="GO" id="GO:0051287">
    <property type="term" value="F:NAD binding"/>
    <property type="evidence" value="ECO:0007669"/>
    <property type="project" value="InterPro"/>
</dbReference>
<comment type="similarity">
    <text evidence="1">Belongs to the D-isomer specific 2-hydroxyacid dehydrogenase family.</text>
</comment>
<dbReference type="PROSITE" id="PS00671">
    <property type="entry name" value="D_2_HYDROXYACID_DH_3"/>
    <property type="match status" value="1"/>
</dbReference>
<name>A0A0L0SXF3_ALLM3</name>
<evidence type="ECO:0000256" key="2">
    <source>
        <dbReference type="ARBA" id="ARBA00022605"/>
    </source>
</evidence>
<keyword evidence="4" id="KW-0520">NAD</keyword>
<dbReference type="VEuPathDB" id="FungiDB:AMAG_12254"/>
<dbReference type="AlphaFoldDB" id="A0A0L0SXF3"/>
<dbReference type="GO" id="GO:0004617">
    <property type="term" value="F:phosphoglycerate dehydrogenase activity"/>
    <property type="evidence" value="ECO:0007669"/>
    <property type="project" value="UniProtKB-ARBA"/>
</dbReference>
<dbReference type="PANTHER" id="PTHR42789">
    <property type="entry name" value="D-ISOMER SPECIFIC 2-HYDROXYACID DEHYDROGENASE FAMILY PROTEIN (AFU_ORTHOLOGUE AFUA_6G10090)"/>
    <property type="match status" value="1"/>
</dbReference>
<dbReference type="OrthoDB" id="418179at2759"/>
<feature type="domain" description="D-isomer specific 2-hydroxyacid dehydrogenase catalytic" evidence="7">
    <location>
        <begin position="104"/>
        <end position="416"/>
    </location>
</feature>
<reference evidence="9 10" key="1">
    <citation type="submission" date="2009-11" db="EMBL/GenBank/DDBJ databases">
        <title>Annotation of Allomyces macrogynus ATCC 38327.</title>
        <authorList>
            <consortium name="The Broad Institute Genome Sequencing Platform"/>
            <person name="Russ C."/>
            <person name="Cuomo C."/>
            <person name="Burger G."/>
            <person name="Gray M.W."/>
            <person name="Holland P.W.H."/>
            <person name="King N."/>
            <person name="Lang F.B.F."/>
            <person name="Roger A.J."/>
            <person name="Ruiz-Trillo I."/>
            <person name="Young S.K."/>
            <person name="Zeng Q."/>
            <person name="Gargeya S."/>
            <person name="Fitzgerald M."/>
            <person name="Haas B."/>
            <person name="Abouelleil A."/>
            <person name="Alvarado L."/>
            <person name="Arachchi H.M."/>
            <person name="Berlin A."/>
            <person name="Chapman S.B."/>
            <person name="Gearin G."/>
            <person name="Goldberg J."/>
            <person name="Griggs A."/>
            <person name="Gujja S."/>
            <person name="Hansen M."/>
            <person name="Heiman D."/>
            <person name="Howarth C."/>
            <person name="Larimer J."/>
            <person name="Lui A."/>
            <person name="MacDonald P.J.P."/>
            <person name="McCowen C."/>
            <person name="Montmayeur A."/>
            <person name="Murphy C."/>
            <person name="Neiman D."/>
            <person name="Pearson M."/>
            <person name="Priest M."/>
            <person name="Roberts A."/>
            <person name="Saif S."/>
            <person name="Shea T."/>
            <person name="Sisk P."/>
            <person name="Stolte C."/>
            <person name="Sykes S."/>
            <person name="Wortman J."/>
            <person name="Nusbaum C."/>
            <person name="Birren B."/>
        </authorList>
    </citation>
    <scope>NUCLEOTIDE SEQUENCE [LARGE SCALE GENOMIC DNA]</scope>
    <source>
        <strain evidence="9 10">ATCC 38327</strain>
    </source>
</reference>
<accession>A0A0L0SXF3</accession>
<evidence type="ECO:0000313" key="9">
    <source>
        <dbReference type="EMBL" id="KNE67187.1"/>
    </source>
</evidence>
<dbReference type="InterPro" id="IPR036291">
    <property type="entry name" value="NAD(P)-bd_dom_sf"/>
</dbReference>
<dbReference type="InterPro" id="IPR006139">
    <property type="entry name" value="D-isomer_2_OHA_DH_cat_dom"/>
</dbReference>
<keyword evidence="10" id="KW-1185">Reference proteome</keyword>
<dbReference type="PROSITE" id="PS00065">
    <property type="entry name" value="D_2_HYDROXYACID_DH_1"/>
    <property type="match status" value="1"/>
</dbReference>
<evidence type="ECO:0000256" key="6">
    <source>
        <dbReference type="SAM" id="MobiDB-lite"/>
    </source>
</evidence>
<dbReference type="InterPro" id="IPR045865">
    <property type="entry name" value="ACT-like_dom_sf"/>
</dbReference>
<dbReference type="GO" id="GO:0006564">
    <property type="term" value="P:L-serine biosynthetic process"/>
    <property type="evidence" value="ECO:0007669"/>
    <property type="project" value="UniProtKB-ARBA"/>
</dbReference>
<gene>
    <name evidence="9" type="ORF">AMAG_12254</name>
</gene>
<dbReference type="SUPFAM" id="SSF52283">
    <property type="entry name" value="Formate/glycerate dehydrogenase catalytic domain-like"/>
    <property type="match status" value="1"/>
</dbReference>
<evidence type="ECO:0000256" key="1">
    <source>
        <dbReference type="ARBA" id="ARBA00005854"/>
    </source>
</evidence>
<dbReference type="Gene3D" id="3.40.50.720">
    <property type="entry name" value="NAD(P)-binding Rossmann-like Domain"/>
    <property type="match status" value="2"/>
</dbReference>
<dbReference type="FunFam" id="3.40.50.720:FF:000041">
    <property type="entry name" value="D-3-phosphoglycerate dehydrogenase"/>
    <property type="match status" value="1"/>
</dbReference>
<dbReference type="InterPro" id="IPR029752">
    <property type="entry name" value="D-isomer_DH_CS1"/>
</dbReference>
<sequence>MSKQQQPQPQQQQTTRPATAPITVTALADADVAAQAAAAILERRASGCAGDARASGTSTPTDETRRQLTIAPAAAAAALLNGTITAAQNSKRMLHRFDQSEVKVLLLENVSPVAVQTLEAAGFQVETLKGALSEDELIARIGDVQVLGIRSKTHVTAKVLEAARRLLVIGCFCIGTNQVDLHAASLRGVACFNSPYANSRSVAEMTIGNIVALARQLPDRNREMHQGIWNKVSANCYEIRGKTLGIVGYGHIGAQLSVLAEAMGMRVVFHDLQQIMALGSARQLRSLTDLLTAADFVTLHVPETPETKNMIGAKELALMKPGSYLINASRGTVVDVDALAASLKSGHLAGAAVDVFPSEPAKNGPNFQSPLLGCPNTLLSPHIGGSTEEAQRAIGLEVSRAMVTYVTEGTSQGAVNVPGITLRSLSAANPLTVRVTNIHKNVPGVLKKINKLLSHFNIERQTSESLGPVAYLVADVTLEEGKLEEELRIIHQGISTIEENILSRVFY</sequence>
<keyword evidence="2" id="KW-0028">Amino-acid biosynthesis</keyword>
<keyword evidence="3" id="KW-0560">Oxidoreductase</keyword>
<feature type="domain" description="D-isomer specific 2-hydroxyacid dehydrogenase NAD-binding" evidence="8">
    <location>
        <begin position="208"/>
        <end position="384"/>
    </location>
</feature>
<dbReference type="SUPFAM" id="SSF51735">
    <property type="entry name" value="NAD(P)-binding Rossmann-fold domains"/>
    <property type="match status" value="1"/>
</dbReference>
<protein>
    <submittedName>
        <fullName evidence="9">Phosphoglycerate dehydrogenase</fullName>
    </submittedName>
</protein>
<dbReference type="CDD" id="cd12176">
    <property type="entry name" value="PGDH_3"/>
    <property type="match status" value="1"/>
</dbReference>
<organism evidence="9 10">
    <name type="scientific">Allomyces macrogynus (strain ATCC 38327)</name>
    <name type="common">Allomyces javanicus var. macrogynus</name>
    <dbReference type="NCBI Taxonomy" id="578462"/>
    <lineage>
        <taxon>Eukaryota</taxon>
        <taxon>Fungi</taxon>
        <taxon>Fungi incertae sedis</taxon>
        <taxon>Blastocladiomycota</taxon>
        <taxon>Blastocladiomycetes</taxon>
        <taxon>Blastocladiales</taxon>
        <taxon>Blastocladiaceae</taxon>
        <taxon>Allomyces</taxon>
    </lineage>
</organism>
<dbReference type="Pfam" id="PF02826">
    <property type="entry name" value="2-Hacid_dh_C"/>
    <property type="match status" value="1"/>
</dbReference>
<evidence type="ECO:0000259" key="7">
    <source>
        <dbReference type="Pfam" id="PF00389"/>
    </source>
</evidence>
<dbReference type="OMA" id="SKGCWEV"/>
<dbReference type="Pfam" id="PF00389">
    <property type="entry name" value="2-Hacid_dh"/>
    <property type="match status" value="1"/>
</dbReference>
<evidence type="ECO:0000256" key="5">
    <source>
        <dbReference type="ARBA" id="ARBA00029440"/>
    </source>
</evidence>
<reference evidence="10" key="2">
    <citation type="submission" date="2009-11" db="EMBL/GenBank/DDBJ databases">
        <title>The Genome Sequence of Allomyces macrogynus strain ATCC 38327.</title>
        <authorList>
            <consortium name="The Broad Institute Genome Sequencing Platform"/>
            <person name="Russ C."/>
            <person name="Cuomo C."/>
            <person name="Shea T."/>
            <person name="Young S.K."/>
            <person name="Zeng Q."/>
            <person name="Koehrsen M."/>
            <person name="Haas B."/>
            <person name="Borodovsky M."/>
            <person name="Guigo R."/>
            <person name="Alvarado L."/>
            <person name="Berlin A."/>
            <person name="Borenstein D."/>
            <person name="Chen Z."/>
            <person name="Engels R."/>
            <person name="Freedman E."/>
            <person name="Gellesch M."/>
            <person name="Goldberg J."/>
            <person name="Griggs A."/>
            <person name="Gujja S."/>
            <person name="Heiman D."/>
            <person name="Hepburn T."/>
            <person name="Howarth C."/>
            <person name="Jen D."/>
            <person name="Larson L."/>
            <person name="Lewis B."/>
            <person name="Mehta T."/>
            <person name="Park D."/>
            <person name="Pearson M."/>
            <person name="Roberts A."/>
            <person name="Saif S."/>
            <person name="Shenoy N."/>
            <person name="Sisk P."/>
            <person name="Stolte C."/>
            <person name="Sykes S."/>
            <person name="Walk T."/>
            <person name="White J."/>
            <person name="Yandava C."/>
            <person name="Burger G."/>
            <person name="Gray M.W."/>
            <person name="Holland P.W.H."/>
            <person name="King N."/>
            <person name="Lang F.B.F."/>
            <person name="Roger A.J."/>
            <person name="Ruiz-Trillo I."/>
            <person name="Lander E."/>
            <person name="Nusbaum C."/>
        </authorList>
    </citation>
    <scope>NUCLEOTIDE SEQUENCE [LARGE SCALE GENOMIC DNA]</scope>
    <source>
        <strain evidence="10">ATCC 38327</strain>
    </source>
</reference>
<dbReference type="Proteomes" id="UP000054350">
    <property type="component" value="Unassembled WGS sequence"/>
</dbReference>
<dbReference type="PANTHER" id="PTHR42789:SF1">
    <property type="entry name" value="D-ISOMER SPECIFIC 2-HYDROXYACID DEHYDROGENASE FAMILY PROTEIN (AFU_ORTHOLOGUE AFUA_6G10090)"/>
    <property type="match status" value="1"/>
</dbReference>
<dbReference type="InterPro" id="IPR006140">
    <property type="entry name" value="D-isomer_DH_NAD-bd"/>
</dbReference>
<dbReference type="PROSITE" id="PS00670">
    <property type="entry name" value="D_2_HYDROXYACID_DH_2"/>
    <property type="match status" value="1"/>
</dbReference>
<dbReference type="STRING" id="578462.A0A0L0SXF3"/>